<evidence type="ECO:0000313" key="1">
    <source>
        <dbReference type="EMBL" id="GBP29362.1"/>
    </source>
</evidence>
<gene>
    <name evidence="1" type="ORF">EVAR_22734_1</name>
</gene>
<organism evidence="1 2">
    <name type="scientific">Eumeta variegata</name>
    <name type="common">Bagworm moth</name>
    <name type="synonym">Eumeta japonica</name>
    <dbReference type="NCBI Taxonomy" id="151549"/>
    <lineage>
        <taxon>Eukaryota</taxon>
        <taxon>Metazoa</taxon>
        <taxon>Ecdysozoa</taxon>
        <taxon>Arthropoda</taxon>
        <taxon>Hexapoda</taxon>
        <taxon>Insecta</taxon>
        <taxon>Pterygota</taxon>
        <taxon>Neoptera</taxon>
        <taxon>Endopterygota</taxon>
        <taxon>Lepidoptera</taxon>
        <taxon>Glossata</taxon>
        <taxon>Ditrysia</taxon>
        <taxon>Tineoidea</taxon>
        <taxon>Psychidae</taxon>
        <taxon>Oiketicinae</taxon>
        <taxon>Eumeta</taxon>
    </lineage>
</organism>
<dbReference type="AlphaFoldDB" id="A0A4C1UTP1"/>
<comment type="caution">
    <text evidence="1">The sequence shown here is derived from an EMBL/GenBank/DDBJ whole genome shotgun (WGS) entry which is preliminary data.</text>
</comment>
<evidence type="ECO:0000313" key="2">
    <source>
        <dbReference type="Proteomes" id="UP000299102"/>
    </source>
</evidence>
<proteinExistence type="predicted"/>
<protein>
    <submittedName>
        <fullName evidence="1">Uncharacterized protein</fullName>
    </submittedName>
</protein>
<keyword evidence="2" id="KW-1185">Reference proteome</keyword>
<dbReference type="EMBL" id="BGZK01000219">
    <property type="protein sequence ID" value="GBP29362.1"/>
    <property type="molecule type" value="Genomic_DNA"/>
</dbReference>
<name>A0A4C1UTP1_EUMVA</name>
<sequence length="115" mass="13611">MPVRLRQDHRLLPNIVKYNELNSAAVKLDTKSSQCCEIGTPRRRRHGRRALKLLHYIIRRQYKAAEFLASCAFRVKRSENEYATRDLVQLSSNERVTSRRVPAGLASRYQMRRRR</sequence>
<reference evidence="1 2" key="1">
    <citation type="journal article" date="2019" name="Commun. Biol.">
        <title>The bagworm genome reveals a unique fibroin gene that provides high tensile strength.</title>
        <authorList>
            <person name="Kono N."/>
            <person name="Nakamura H."/>
            <person name="Ohtoshi R."/>
            <person name="Tomita M."/>
            <person name="Numata K."/>
            <person name="Arakawa K."/>
        </authorList>
    </citation>
    <scope>NUCLEOTIDE SEQUENCE [LARGE SCALE GENOMIC DNA]</scope>
</reference>
<accession>A0A4C1UTP1</accession>
<dbReference type="Proteomes" id="UP000299102">
    <property type="component" value="Unassembled WGS sequence"/>
</dbReference>